<gene>
    <name evidence="1" type="ORF">ACFO4N_08020</name>
</gene>
<proteinExistence type="predicted"/>
<keyword evidence="2" id="KW-1185">Reference proteome</keyword>
<accession>A0ABV9GK44</accession>
<dbReference type="PANTHER" id="PTHR40050:SF1">
    <property type="entry name" value="INNER SPORE COAT PROTEIN H"/>
    <property type="match status" value="1"/>
</dbReference>
<keyword evidence="1" id="KW-0808">Transferase</keyword>
<dbReference type="EMBL" id="JBHSFW010000002">
    <property type="protein sequence ID" value="MFC4618682.1"/>
    <property type="molecule type" value="Genomic_DNA"/>
</dbReference>
<dbReference type="InterPro" id="IPR014867">
    <property type="entry name" value="Spore_coat_CotH_CotH2/3/7"/>
</dbReference>
<evidence type="ECO:0000313" key="1">
    <source>
        <dbReference type="EMBL" id="MFC4618682.1"/>
    </source>
</evidence>
<name>A0ABV9GK44_9BACL</name>
<comment type="caution">
    <text evidence="1">The sequence shown here is derived from an EMBL/GenBank/DDBJ whole genome shotgun (WGS) entry which is preliminary data.</text>
</comment>
<reference evidence="2" key="1">
    <citation type="journal article" date="2019" name="Int. J. Syst. Evol. Microbiol.">
        <title>The Global Catalogue of Microorganisms (GCM) 10K type strain sequencing project: providing services to taxonomists for standard genome sequencing and annotation.</title>
        <authorList>
            <consortium name="The Broad Institute Genomics Platform"/>
            <consortium name="The Broad Institute Genome Sequencing Center for Infectious Disease"/>
            <person name="Wu L."/>
            <person name="Ma J."/>
        </authorList>
    </citation>
    <scope>NUCLEOTIDE SEQUENCE [LARGE SCALE GENOMIC DNA]</scope>
    <source>
        <strain evidence="2">CGMCC 1.16306</strain>
    </source>
</reference>
<evidence type="ECO:0000313" key="2">
    <source>
        <dbReference type="Proteomes" id="UP001596022"/>
    </source>
</evidence>
<protein>
    <submittedName>
        <fullName evidence="1">CotH kinase family protein</fullName>
    </submittedName>
</protein>
<dbReference type="Pfam" id="PF08757">
    <property type="entry name" value="CotH"/>
    <property type="match status" value="1"/>
</dbReference>
<sequence>MDVQTHIPSYNITIEPEDLDELQADLWSDDPVMAYLEINRNVYDIDIVYRGSHIRKFPKKSYQCFLGRGREFHLNSEYKDPSLMRNKLSMDFFSDIGVHAPKTQHVRLYINKIYQGVYLRLESVNRQFLKVRNLTLGQIWYAEDDDANFSLISPLDERVKETFEAGYSRKVGTREDDAYLSELIYKINTIPKSSFGSEVTKILNVEKYLRWLAGVVCTQNFDGFIHNYALYRPRDTGLFEVLPWDYDATWGRDIHGRVMEYDFIPIQGFNTLTARLLDDNNHRKRYQNILKQILNNQFTTHYLESPISTMHSRLRPYVMKDPYIQNNLQKYDGEPEVMLQYIEQRSRYLRKHLSDLD</sequence>
<dbReference type="Proteomes" id="UP001596022">
    <property type="component" value="Unassembled WGS sequence"/>
</dbReference>
<dbReference type="GO" id="GO:0016301">
    <property type="term" value="F:kinase activity"/>
    <property type="evidence" value="ECO:0007669"/>
    <property type="project" value="UniProtKB-KW"/>
</dbReference>
<organism evidence="1 2">
    <name type="scientific">Camelliibacillus cellulosilyticus</name>
    <dbReference type="NCBI Taxonomy" id="2174486"/>
    <lineage>
        <taxon>Bacteria</taxon>
        <taxon>Bacillati</taxon>
        <taxon>Bacillota</taxon>
        <taxon>Bacilli</taxon>
        <taxon>Bacillales</taxon>
        <taxon>Sporolactobacillaceae</taxon>
        <taxon>Camelliibacillus</taxon>
    </lineage>
</organism>
<dbReference type="PANTHER" id="PTHR40050">
    <property type="entry name" value="INNER SPORE COAT PROTEIN H"/>
    <property type="match status" value="1"/>
</dbReference>
<keyword evidence="1" id="KW-0418">Kinase</keyword>
<dbReference type="RefSeq" id="WP_376845729.1">
    <property type="nucleotide sequence ID" value="NZ_JBHSFW010000002.1"/>
</dbReference>